<dbReference type="GeneID" id="28959902"/>
<evidence type="ECO:0000313" key="2">
    <source>
        <dbReference type="Proteomes" id="UP000009097"/>
    </source>
</evidence>
<proteinExistence type="predicted"/>
<accession>A0A0J9UY07</accession>
<dbReference type="KEGG" id="fox:FOXG_19196"/>
<reference evidence="1" key="1">
    <citation type="submission" date="2007-04" db="EMBL/GenBank/DDBJ databases">
        <authorList>
            <consortium name="The Broad Institute Genome Sequencing Platform"/>
            <person name="Birren B."/>
            <person name="Lander E."/>
            <person name="Galagan J."/>
            <person name="Nusbaum C."/>
            <person name="Devon K."/>
            <person name="Ma L.-J."/>
            <person name="Jaffe D."/>
            <person name="Butler J."/>
            <person name="Alvarez P."/>
            <person name="Gnerre S."/>
            <person name="Grabherr M."/>
            <person name="Kleber M."/>
            <person name="Mauceli E."/>
            <person name="Brockman W."/>
            <person name="MacCallum I.A."/>
            <person name="Young S."/>
            <person name="LaButti K."/>
            <person name="DeCaprio D."/>
            <person name="Crawford M."/>
            <person name="Koehrsen M."/>
            <person name="Engels R."/>
            <person name="Montgomery P."/>
            <person name="Pearson M."/>
            <person name="Howarth C."/>
            <person name="Larson L."/>
            <person name="White J."/>
            <person name="O'Leary S."/>
            <person name="Kodira C."/>
            <person name="Zeng Q."/>
            <person name="Yandava C."/>
            <person name="Alvarado L."/>
            <person name="Kistler C."/>
            <person name="Shim W.-B."/>
            <person name="Kang S."/>
            <person name="Woloshuk C."/>
        </authorList>
    </citation>
    <scope>NUCLEOTIDE SEQUENCE</scope>
    <source>
        <strain evidence="1">4287</strain>
    </source>
</reference>
<reference evidence="1" key="2">
    <citation type="journal article" date="2010" name="Nature">
        <title>Comparative genomics reveals mobile pathogenicity chromosomes in Fusarium.</title>
        <authorList>
            <person name="Ma L.J."/>
            <person name="van der Does H.C."/>
            <person name="Borkovich K.A."/>
            <person name="Coleman J.J."/>
            <person name="Daboussi M.J."/>
            <person name="Di Pietro A."/>
            <person name="Dufresne M."/>
            <person name="Freitag M."/>
            <person name="Grabherr M."/>
            <person name="Henrissat B."/>
            <person name="Houterman P.M."/>
            <person name="Kang S."/>
            <person name="Shim W.B."/>
            <person name="Woloshuk C."/>
            <person name="Xie X."/>
            <person name="Xu J.R."/>
            <person name="Antoniw J."/>
            <person name="Baker S.E."/>
            <person name="Bluhm B.H."/>
            <person name="Breakspear A."/>
            <person name="Brown D.W."/>
            <person name="Butchko R.A."/>
            <person name="Chapman S."/>
            <person name="Coulson R."/>
            <person name="Coutinho P.M."/>
            <person name="Danchin E.G."/>
            <person name="Diener A."/>
            <person name="Gale L.R."/>
            <person name="Gardiner D.M."/>
            <person name="Goff S."/>
            <person name="Hammond-Kosack K.E."/>
            <person name="Hilburn K."/>
            <person name="Hua-Van A."/>
            <person name="Jonkers W."/>
            <person name="Kazan K."/>
            <person name="Kodira C.D."/>
            <person name="Koehrsen M."/>
            <person name="Kumar L."/>
            <person name="Lee Y.H."/>
            <person name="Li L."/>
            <person name="Manners J.M."/>
            <person name="Miranda-Saavedra D."/>
            <person name="Mukherjee M."/>
            <person name="Park G."/>
            <person name="Park J."/>
            <person name="Park S.Y."/>
            <person name="Proctor R.H."/>
            <person name="Regev A."/>
            <person name="Ruiz-Roldan M.C."/>
            <person name="Sain D."/>
            <person name="Sakthikumar S."/>
            <person name="Sykes S."/>
            <person name="Schwartz D.C."/>
            <person name="Turgeon B.G."/>
            <person name="Wapinski I."/>
            <person name="Yoder O."/>
            <person name="Young S."/>
            <person name="Zeng Q."/>
            <person name="Zhou S."/>
            <person name="Galagan J."/>
            <person name="Cuomo C.A."/>
            <person name="Kistler H.C."/>
            <person name="Rep M."/>
        </authorList>
    </citation>
    <scope>NUCLEOTIDE SEQUENCE [LARGE SCALE GENOMIC DNA]</scope>
    <source>
        <strain evidence="1">4287</strain>
    </source>
</reference>
<dbReference type="AlphaFoldDB" id="A0A0J9UY07"/>
<dbReference type="EMBL" id="DS231701">
    <property type="protein sequence ID" value="KNB03773.1"/>
    <property type="molecule type" value="Genomic_DNA"/>
</dbReference>
<evidence type="ECO:0000313" key="1">
    <source>
        <dbReference type="EMBL" id="KNB03773.1"/>
    </source>
</evidence>
<sequence>MIAARITGASTTGALYLRPGGASKEMRGRNVKIESPLGESYGCRCCFMRWQASPHSGWDGWLAWCDGSASADLERQALSRQDPEEAPLNMTTEASAGPQLIATQVNKAQFKSASLEAALTAYCNC</sequence>
<protein>
    <submittedName>
        <fullName evidence="1">Uncharacterized protein</fullName>
    </submittedName>
</protein>
<dbReference type="RefSeq" id="XP_018241818.1">
    <property type="nucleotide sequence ID" value="XM_018399394.1"/>
</dbReference>
<name>A0A0J9UY07_FUSO4</name>
<dbReference type="VEuPathDB" id="FungiDB:FOXG_19196"/>
<organism evidence="1 2">
    <name type="scientific">Fusarium oxysporum f. sp. lycopersici (strain 4287 / CBS 123668 / FGSC 9935 / NRRL 34936)</name>
    <name type="common">Fusarium vascular wilt of tomato</name>
    <dbReference type="NCBI Taxonomy" id="426428"/>
    <lineage>
        <taxon>Eukaryota</taxon>
        <taxon>Fungi</taxon>
        <taxon>Dikarya</taxon>
        <taxon>Ascomycota</taxon>
        <taxon>Pezizomycotina</taxon>
        <taxon>Sordariomycetes</taxon>
        <taxon>Hypocreomycetidae</taxon>
        <taxon>Hypocreales</taxon>
        <taxon>Nectriaceae</taxon>
        <taxon>Fusarium</taxon>
        <taxon>Fusarium oxysporum species complex</taxon>
    </lineage>
</organism>
<dbReference type="OrthoDB" id="10310107at2759"/>
<dbReference type="Proteomes" id="UP000009097">
    <property type="component" value="Unassembled WGS sequence"/>
</dbReference>
<gene>
    <name evidence="1" type="ORF">FOXG_19196</name>
</gene>